<proteinExistence type="predicted"/>
<sequence>MQENAGKEEDSFYENDFEICNDVYVRTIEDEIPKLTFATKRTVMVRVLGKSIGFKVLYYRMFNQWNPTGGFRVMNVDNGYYMVRFSLENDYTKVLLGSPWTIMSHYLTVLPWTPGVQSKSK</sequence>
<dbReference type="InterPro" id="IPR040256">
    <property type="entry name" value="At4g02000-like"/>
</dbReference>
<dbReference type="PANTHER" id="PTHR31286:SF99">
    <property type="entry name" value="DUF4283 DOMAIN-CONTAINING PROTEIN"/>
    <property type="match status" value="1"/>
</dbReference>
<dbReference type="AlphaFoldDB" id="A0AAP0KK71"/>
<comment type="caution">
    <text evidence="2">The sequence shown here is derived from an EMBL/GenBank/DDBJ whole genome shotgun (WGS) entry which is preliminary data.</text>
</comment>
<name>A0AAP0KK71_9MAGN</name>
<dbReference type="EMBL" id="JBBNAE010000001">
    <property type="protein sequence ID" value="KAK9152939.1"/>
    <property type="molecule type" value="Genomic_DNA"/>
</dbReference>
<dbReference type="PANTHER" id="PTHR31286">
    <property type="entry name" value="GLYCINE-RICH CELL WALL STRUCTURAL PROTEIN 1.8-LIKE"/>
    <property type="match status" value="1"/>
</dbReference>
<keyword evidence="3" id="KW-1185">Reference proteome</keyword>
<dbReference type="Pfam" id="PF14111">
    <property type="entry name" value="DUF4283"/>
    <property type="match status" value="1"/>
</dbReference>
<reference evidence="2 3" key="1">
    <citation type="submission" date="2024-01" db="EMBL/GenBank/DDBJ databases">
        <title>Genome assemblies of Stephania.</title>
        <authorList>
            <person name="Yang L."/>
        </authorList>
    </citation>
    <scope>NUCLEOTIDE SEQUENCE [LARGE SCALE GENOMIC DNA]</scope>
    <source>
        <strain evidence="2">QJT</strain>
        <tissue evidence="2">Leaf</tissue>
    </source>
</reference>
<protein>
    <recommendedName>
        <fullName evidence="1">DUF4283 domain-containing protein</fullName>
    </recommendedName>
</protein>
<organism evidence="2 3">
    <name type="scientific">Stephania japonica</name>
    <dbReference type="NCBI Taxonomy" id="461633"/>
    <lineage>
        <taxon>Eukaryota</taxon>
        <taxon>Viridiplantae</taxon>
        <taxon>Streptophyta</taxon>
        <taxon>Embryophyta</taxon>
        <taxon>Tracheophyta</taxon>
        <taxon>Spermatophyta</taxon>
        <taxon>Magnoliopsida</taxon>
        <taxon>Ranunculales</taxon>
        <taxon>Menispermaceae</taxon>
        <taxon>Menispermoideae</taxon>
        <taxon>Cissampelideae</taxon>
        <taxon>Stephania</taxon>
    </lineage>
</organism>
<feature type="domain" description="DUF4283" evidence="1">
    <location>
        <begin position="40"/>
        <end position="117"/>
    </location>
</feature>
<evidence type="ECO:0000313" key="2">
    <source>
        <dbReference type="EMBL" id="KAK9152939.1"/>
    </source>
</evidence>
<dbReference type="InterPro" id="IPR025558">
    <property type="entry name" value="DUF4283"/>
</dbReference>
<accession>A0AAP0KK71</accession>
<evidence type="ECO:0000259" key="1">
    <source>
        <dbReference type="Pfam" id="PF14111"/>
    </source>
</evidence>
<dbReference type="Proteomes" id="UP001417504">
    <property type="component" value="Unassembled WGS sequence"/>
</dbReference>
<evidence type="ECO:0000313" key="3">
    <source>
        <dbReference type="Proteomes" id="UP001417504"/>
    </source>
</evidence>
<gene>
    <name evidence="2" type="ORF">Sjap_000419</name>
</gene>